<evidence type="ECO:0000256" key="1">
    <source>
        <dbReference type="ARBA" id="ARBA00022679"/>
    </source>
</evidence>
<evidence type="ECO:0000313" key="6">
    <source>
        <dbReference type="Proteomes" id="UP000297737"/>
    </source>
</evidence>
<accession>A0A4Y9ESA6</accession>
<dbReference type="InterPro" id="IPR048254">
    <property type="entry name" value="CDP_ALCOHOL_P_TRANSF_CS"/>
</dbReference>
<dbReference type="GO" id="GO:0016020">
    <property type="term" value="C:membrane"/>
    <property type="evidence" value="ECO:0007669"/>
    <property type="project" value="InterPro"/>
</dbReference>
<dbReference type="AlphaFoldDB" id="A0A4Y9ESA6"/>
<evidence type="ECO:0000256" key="2">
    <source>
        <dbReference type="RuleBase" id="RU003750"/>
    </source>
</evidence>
<evidence type="ECO:0000256" key="4">
    <source>
        <dbReference type="SAM" id="Phobius"/>
    </source>
</evidence>
<keyword evidence="6" id="KW-1185">Reference proteome</keyword>
<keyword evidence="4" id="KW-1133">Transmembrane helix</keyword>
<evidence type="ECO:0000313" key="5">
    <source>
        <dbReference type="EMBL" id="TFU06484.1"/>
    </source>
</evidence>
<feature type="region of interest" description="Disordered" evidence="3">
    <location>
        <begin position="1"/>
        <end position="26"/>
    </location>
</feature>
<comment type="similarity">
    <text evidence="2">Belongs to the CDP-alcohol phosphatidyltransferase class-I family.</text>
</comment>
<keyword evidence="1 2" id="KW-0808">Transferase</keyword>
<name>A0A4Y9ESA6_9SPHN</name>
<dbReference type="PROSITE" id="PS00379">
    <property type="entry name" value="CDP_ALCOHOL_P_TRANSF"/>
    <property type="match status" value="1"/>
</dbReference>
<evidence type="ECO:0000256" key="3">
    <source>
        <dbReference type="SAM" id="MobiDB-lite"/>
    </source>
</evidence>
<sequence>MSSAFSPLQQSTSTGTPTGGNMDARPPSIETPTNRWFIHRIAAALLPPAIRLGIHPNTVSLMGLAFGAGAGFAYWQWRDPWMATLGFILMIGWHICDGLDGQLARATGKVTALGRLLDGVCDYATFIMVLLPIALSFDNWPLTLTLALASGVAHALQSAYYEGERESWIRRSRGIFTVRPRSNAGGFIERSYNKIESTLGNRERPVDAWLAANPQRLPQYLAATAPVMRTMAILSANSRTVAIWTACMIGLPVTYWLWELIGLSLFAMMLAGRLRQVETALETGDAAALSTGRRE</sequence>
<feature type="compositionally biased region" description="Low complexity" evidence="3">
    <location>
        <begin position="1"/>
        <end position="20"/>
    </location>
</feature>
<dbReference type="OrthoDB" id="7390033at2"/>
<dbReference type="GO" id="GO:0016780">
    <property type="term" value="F:phosphotransferase activity, for other substituted phosphate groups"/>
    <property type="evidence" value="ECO:0007669"/>
    <property type="project" value="InterPro"/>
</dbReference>
<keyword evidence="4" id="KW-0472">Membrane</keyword>
<dbReference type="InterPro" id="IPR043130">
    <property type="entry name" value="CDP-OH_PTrfase_TM_dom"/>
</dbReference>
<protein>
    <submittedName>
        <fullName evidence="5">CDP-alcohol phosphatidyltransferase family protein</fullName>
    </submittedName>
</protein>
<dbReference type="EMBL" id="SIHO01000001">
    <property type="protein sequence ID" value="TFU06484.1"/>
    <property type="molecule type" value="Genomic_DNA"/>
</dbReference>
<comment type="caution">
    <text evidence="5">The sequence shown here is derived from an EMBL/GenBank/DDBJ whole genome shotgun (WGS) entry which is preliminary data.</text>
</comment>
<dbReference type="GO" id="GO:0008654">
    <property type="term" value="P:phospholipid biosynthetic process"/>
    <property type="evidence" value="ECO:0007669"/>
    <property type="project" value="InterPro"/>
</dbReference>
<gene>
    <name evidence="5" type="ORF">EUV02_05750</name>
</gene>
<dbReference type="Pfam" id="PF01066">
    <property type="entry name" value="CDP-OH_P_transf"/>
    <property type="match status" value="1"/>
</dbReference>
<dbReference type="Gene3D" id="1.20.120.1760">
    <property type="match status" value="1"/>
</dbReference>
<feature type="transmembrane region" description="Helical" evidence="4">
    <location>
        <begin position="241"/>
        <end position="258"/>
    </location>
</feature>
<reference evidence="5 6" key="1">
    <citation type="submission" date="2019-02" db="EMBL/GenBank/DDBJ databases">
        <title>Polymorphobacter sp. isolated from the lake at the Tibet of China.</title>
        <authorList>
            <person name="Li A."/>
        </authorList>
    </citation>
    <scope>NUCLEOTIDE SEQUENCE [LARGE SCALE GENOMIC DNA]</scope>
    <source>
        <strain evidence="5 6">DJ1R-1</strain>
    </source>
</reference>
<organism evidence="5 6">
    <name type="scientific">Glacieibacterium arshaanense</name>
    <dbReference type="NCBI Taxonomy" id="2511025"/>
    <lineage>
        <taxon>Bacteria</taxon>
        <taxon>Pseudomonadati</taxon>
        <taxon>Pseudomonadota</taxon>
        <taxon>Alphaproteobacteria</taxon>
        <taxon>Sphingomonadales</taxon>
        <taxon>Sphingosinicellaceae</taxon>
        <taxon>Glacieibacterium</taxon>
    </lineage>
</organism>
<proteinExistence type="inferred from homology"/>
<dbReference type="InterPro" id="IPR000462">
    <property type="entry name" value="CDP-OH_P_trans"/>
</dbReference>
<dbReference type="Proteomes" id="UP000297737">
    <property type="component" value="Unassembled WGS sequence"/>
</dbReference>
<keyword evidence="4" id="KW-0812">Transmembrane</keyword>